<dbReference type="Proteomes" id="UP000236745">
    <property type="component" value="Unassembled WGS sequence"/>
</dbReference>
<evidence type="ECO:0000256" key="1">
    <source>
        <dbReference type="SAM" id="Phobius"/>
    </source>
</evidence>
<keyword evidence="1" id="KW-0812">Transmembrane</keyword>
<keyword evidence="1" id="KW-1133">Transmembrane helix</keyword>
<accession>A0A1H5XAJ0</accession>
<organism evidence="2 3">
    <name type="scientific">Marinobacterium lutimaris</name>
    <dbReference type="NCBI Taxonomy" id="568106"/>
    <lineage>
        <taxon>Bacteria</taxon>
        <taxon>Pseudomonadati</taxon>
        <taxon>Pseudomonadota</taxon>
        <taxon>Gammaproteobacteria</taxon>
        <taxon>Oceanospirillales</taxon>
        <taxon>Oceanospirillaceae</taxon>
        <taxon>Marinobacterium</taxon>
    </lineage>
</organism>
<dbReference type="RefSeq" id="WP_104002234.1">
    <property type="nucleotide sequence ID" value="NZ_FNVQ01000001.1"/>
</dbReference>
<reference evidence="2 3" key="1">
    <citation type="submission" date="2016-10" db="EMBL/GenBank/DDBJ databases">
        <authorList>
            <person name="de Groot N.N."/>
        </authorList>
    </citation>
    <scope>NUCLEOTIDE SEQUENCE [LARGE SCALE GENOMIC DNA]</scope>
    <source>
        <strain evidence="2 3">DSM 22012</strain>
    </source>
</reference>
<dbReference type="OrthoDB" id="6370491at2"/>
<protein>
    <submittedName>
        <fullName evidence="2">Uncharacterized protein</fullName>
    </submittedName>
</protein>
<evidence type="ECO:0000313" key="3">
    <source>
        <dbReference type="Proteomes" id="UP000236745"/>
    </source>
</evidence>
<name>A0A1H5XAJ0_9GAMM</name>
<feature type="transmembrane region" description="Helical" evidence="1">
    <location>
        <begin position="75"/>
        <end position="94"/>
    </location>
</feature>
<evidence type="ECO:0000313" key="2">
    <source>
        <dbReference type="EMBL" id="SEG08774.1"/>
    </source>
</evidence>
<keyword evidence="3" id="KW-1185">Reference proteome</keyword>
<keyword evidence="1" id="KW-0472">Membrane</keyword>
<gene>
    <name evidence="2" type="ORF">SAMN05444390_1011323</name>
</gene>
<dbReference type="EMBL" id="FNVQ01000001">
    <property type="protein sequence ID" value="SEG08774.1"/>
    <property type="molecule type" value="Genomic_DNA"/>
</dbReference>
<proteinExistence type="predicted"/>
<sequence length="96" mass="10033">MEEVLFLLLDALISGIILWLAAKITAVDLSLGETVIAAAVAALVALIPTLGWVLSLVALFTLLKKFSGASIWPDIILMVIVSRLVSFAAVMALGGV</sequence>
<feature type="transmembrane region" description="Helical" evidence="1">
    <location>
        <begin position="36"/>
        <end position="63"/>
    </location>
</feature>
<dbReference type="AlphaFoldDB" id="A0A1H5XAJ0"/>